<gene>
    <name evidence="1" type="ORF">MML48_9g00011197</name>
</gene>
<comment type="caution">
    <text evidence="1">The sequence shown here is derived from an EMBL/GenBank/DDBJ whole genome shotgun (WGS) entry which is preliminary data.</text>
</comment>
<accession>A0ACB9SNC7</accession>
<dbReference type="Proteomes" id="UP001056778">
    <property type="component" value="Chromosome 9"/>
</dbReference>
<organism evidence="1 2">
    <name type="scientific">Holotrichia oblita</name>
    <name type="common">Chafer beetle</name>
    <dbReference type="NCBI Taxonomy" id="644536"/>
    <lineage>
        <taxon>Eukaryota</taxon>
        <taxon>Metazoa</taxon>
        <taxon>Ecdysozoa</taxon>
        <taxon>Arthropoda</taxon>
        <taxon>Hexapoda</taxon>
        <taxon>Insecta</taxon>
        <taxon>Pterygota</taxon>
        <taxon>Neoptera</taxon>
        <taxon>Endopterygota</taxon>
        <taxon>Coleoptera</taxon>
        <taxon>Polyphaga</taxon>
        <taxon>Scarabaeiformia</taxon>
        <taxon>Scarabaeidae</taxon>
        <taxon>Melolonthinae</taxon>
        <taxon>Holotrichia</taxon>
    </lineage>
</organism>
<protein>
    <submittedName>
        <fullName evidence="1">Transgelin</fullName>
    </submittedName>
</protein>
<keyword evidence="2" id="KW-1185">Reference proteome</keyword>
<name>A0ACB9SNC7_HOLOL</name>
<evidence type="ECO:0000313" key="2">
    <source>
        <dbReference type="Proteomes" id="UP001056778"/>
    </source>
</evidence>
<dbReference type="EMBL" id="CM043023">
    <property type="protein sequence ID" value="KAI4454936.1"/>
    <property type="molecule type" value="Genomic_DNA"/>
</dbReference>
<evidence type="ECO:0000313" key="1">
    <source>
        <dbReference type="EMBL" id="KAI4454936.1"/>
    </source>
</evidence>
<proteinExistence type="predicted"/>
<sequence length="722" mass="81085">MLQKVCRTGRIVSHQCTGSKHANAVKVQAAEYVQKKQARKVMTRSITGSLAQAQTLQEIADVKFFSSAKAGTFFARDNVCNFIQWCRQSLQILECLLFESDDLILRKNEKHVILCLLEVARRGAKFGMLAPMLVQMERQIDREIAADQRALGQHNGNENENGLDDDSDSEIEDEQLMLTYGPLPQIVTNDLKSLDEMVRDLVAKCTCPTQFPMIRVSEGKYRIGDTKVLIFVRILRNHVMVRVGGGWDTLAHYLDKHDPCRCRAQHRTTQSARLVNKPGAMDLAGAHVYYERAPSHMNNVTDSPEKKGYLSPPTGIRSRSRSPSASALSQFDTRRSASPNLQRKSLAPPHSRSRSPTPNFTSTHTTKLATNRNHLLKNSGPPSLGNMLSTSPTNTATKYGSNKTPSSVISTMQFPATCKTETCLQVSDHSTDHSDNTSEVSDEGYRSLGLVPGDKTRNRTSLYSQNSAEDAEYIGTIILFKCDMFNRRSFLLIAEHQDSIDLEDDTNDMGLRKTQFSEKIYKDNPEIRRQQQQQIQQNQQNQQNQQTPVRPIQQAPPPSLPSRSNSVDRMELPVAKSTSSPRKSIPKYASNINNTWSARPKNTRASLTPESFTSPFNRTSPARRSIASFQPQARGTQSANTSPTKINFRQQLIKAAKQGDNDEIVFEEVHKLLRQYVSQNSLNEFDDFKTKTEENRNVIKGRKDSRPNLATRIPGPVSARMC</sequence>
<reference evidence="1" key="1">
    <citation type="submission" date="2022-04" db="EMBL/GenBank/DDBJ databases">
        <title>Chromosome-scale genome assembly of Holotrichia oblita Faldermann.</title>
        <authorList>
            <person name="Rongchong L."/>
        </authorList>
    </citation>
    <scope>NUCLEOTIDE SEQUENCE</scope>
    <source>
        <strain evidence="1">81SQS9</strain>
    </source>
</reference>